<dbReference type="PANTHER" id="PTHR21266:SF32">
    <property type="entry name" value="CHOLESTEROL 7-DESATURASE NVD"/>
    <property type="match status" value="1"/>
</dbReference>
<dbReference type="GO" id="GO:0010277">
    <property type="term" value="F:chlorophyllide a oxygenase activity"/>
    <property type="evidence" value="ECO:0007669"/>
    <property type="project" value="InterPro"/>
</dbReference>
<dbReference type="SUPFAM" id="SSF55961">
    <property type="entry name" value="Bet v1-like"/>
    <property type="match status" value="1"/>
</dbReference>
<evidence type="ECO:0000256" key="7">
    <source>
        <dbReference type="SAM" id="Phobius"/>
    </source>
</evidence>
<name>A0A964FG26_9CYAN</name>
<gene>
    <name evidence="9" type="ORF">I4641_11385</name>
</gene>
<dbReference type="Gene3D" id="3.90.380.10">
    <property type="entry name" value="Naphthalene 1,2-dioxygenase Alpha Subunit, Chain A, domain 1"/>
    <property type="match status" value="1"/>
</dbReference>
<comment type="subcellular location">
    <subcellularLocation>
        <location evidence="1">Membrane</location>
    </subcellularLocation>
</comment>
<dbReference type="GO" id="GO:0005737">
    <property type="term" value="C:cytoplasm"/>
    <property type="evidence" value="ECO:0007669"/>
    <property type="project" value="TreeGrafter"/>
</dbReference>
<proteinExistence type="predicted"/>
<evidence type="ECO:0000313" key="10">
    <source>
        <dbReference type="Proteomes" id="UP000729733"/>
    </source>
</evidence>
<dbReference type="InterPro" id="IPR050584">
    <property type="entry name" value="Cholesterol_7-desaturase"/>
</dbReference>
<evidence type="ECO:0000256" key="6">
    <source>
        <dbReference type="ARBA" id="ARBA00023136"/>
    </source>
</evidence>
<keyword evidence="4 7" id="KW-1133">Transmembrane helix</keyword>
<sequence length="248" mass="28645">MAIPLNIVRSTTDAIKAQVDKPFTTKIIFEPPSHLEYEIFLPGGDKQIGLITYCLPVAPGKSRIVAQFSRNFAYKLHSLVPRWWDHLQNRNLILDGDMILLRQQESFLQNTNWKTAYRMPTSADLLVIEFRNWFDRYCDGKLPWNKVGVAASPFIETSREVLLDRYHQHTQHCSSCRKTLKTIRLIQWLLLSYFAIVVAIVAVLPDSFRVGLGLYLIISTILGLGIGAILRFWLMPKFYFVDYVHSAR</sequence>
<feature type="transmembrane region" description="Helical" evidence="7">
    <location>
        <begin position="185"/>
        <end position="204"/>
    </location>
</feature>
<keyword evidence="5" id="KW-0560">Oxidoreductase</keyword>
<dbReference type="PANTHER" id="PTHR21266">
    <property type="entry name" value="IRON-SULFUR DOMAIN CONTAINING PROTEIN"/>
    <property type="match status" value="1"/>
</dbReference>
<keyword evidence="2 7" id="KW-0812">Transmembrane</keyword>
<evidence type="ECO:0000256" key="4">
    <source>
        <dbReference type="ARBA" id="ARBA00022989"/>
    </source>
</evidence>
<evidence type="ECO:0000256" key="1">
    <source>
        <dbReference type="ARBA" id="ARBA00004370"/>
    </source>
</evidence>
<dbReference type="AlphaFoldDB" id="A0A964FG26"/>
<protein>
    <recommendedName>
        <fullName evidence="8">Pheophorbide a oxygenase domain-containing protein</fullName>
    </recommendedName>
</protein>
<keyword evidence="6 7" id="KW-0472">Membrane</keyword>
<evidence type="ECO:0000259" key="8">
    <source>
        <dbReference type="Pfam" id="PF08417"/>
    </source>
</evidence>
<organism evidence="9 10">
    <name type="scientific">Waterburya agarophytonicola KI4</name>
    <dbReference type="NCBI Taxonomy" id="2874699"/>
    <lineage>
        <taxon>Bacteria</taxon>
        <taxon>Bacillati</taxon>
        <taxon>Cyanobacteriota</taxon>
        <taxon>Cyanophyceae</taxon>
        <taxon>Pleurocapsales</taxon>
        <taxon>Hyellaceae</taxon>
        <taxon>Waterburya</taxon>
        <taxon>Waterburya agarophytonicola</taxon>
    </lineage>
</organism>
<keyword evidence="10" id="KW-1185">Reference proteome</keyword>
<evidence type="ECO:0000256" key="3">
    <source>
        <dbReference type="ARBA" id="ARBA00022946"/>
    </source>
</evidence>
<dbReference type="Proteomes" id="UP000729733">
    <property type="component" value="Unassembled WGS sequence"/>
</dbReference>
<evidence type="ECO:0000256" key="2">
    <source>
        <dbReference type="ARBA" id="ARBA00022692"/>
    </source>
</evidence>
<dbReference type="Pfam" id="PF08417">
    <property type="entry name" value="PaO"/>
    <property type="match status" value="1"/>
</dbReference>
<keyword evidence="3" id="KW-0809">Transit peptide</keyword>
<comment type="caution">
    <text evidence="9">The sequence shown here is derived from an EMBL/GenBank/DDBJ whole genome shotgun (WGS) entry which is preliminary data.</text>
</comment>
<dbReference type="InterPro" id="IPR013626">
    <property type="entry name" value="PaO"/>
</dbReference>
<evidence type="ECO:0000313" key="9">
    <source>
        <dbReference type="EMBL" id="MCC0177581.1"/>
    </source>
</evidence>
<dbReference type="GO" id="GO:0016020">
    <property type="term" value="C:membrane"/>
    <property type="evidence" value="ECO:0007669"/>
    <property type="project" value="UniProtKB-SubCell"/>
</dbReference>
<feature type="transmembrane region" description="Helical" evidence="7">
    <location>
        <begin position="210"/>
        <end position="234"/>
    </location>
</feature>
<evidence type="ECO:0000256" key="5">
    <source>
        <dbReference type="ARBA" id="ARBA00023002"/>
    </source>
</evidence>
<dbReference type="EMBL" id="JADWDC010000024">
    <property type="protein sequence ID" value="MCC0177581.1"/>
    <property type="molecule type" value="Genomic_DNA"/>
</dbReference>
<accession>A0A964FG26</accession>
<feature type="domain" description="Pheophorbide a oxygenase" evidence="8">
    <location>
        <begin position="29"/>
        <end position="111"/>
    </location>
</feature>
<reference evidence="9" key="1">
    <citation type="journal article" date="2021" name="Antonie Van Leeuwenhoek">
        <title>Draft genome and description of Waterburya agarophytonicola gen. nov. sp. nov. (Pleurocapsales, Cyanobacteria): a seaweed symbiont.</title>
        <authorList>
            <person name="Bonthond G."/>
            <person name="Shalygin S."/>
            <person name="Bayer T."/>
            <person name="Weinberger F."/>
        </authorList>
    </citation>
    <scope>NUCLEOTIDE SEQUENCE</scope>
    <source>
        <strain evidence="9">KI4</strain>
    </source>
</reference>